<feature type="region of interest" description="Disordered" evidence="12">
    <location>
        <begin position="60"/>
        <end position="80"/>
    </location>
</feature>
<dbReference type="OMA" id="VILVKCR"/>
<keyword evidence="4" id="KW-0808">Transferase</keyword>
<evidence type="ECO:0000256" key="7">
    <source>
        <dbReference type="ARBA" id="ARBA00022989"/>
    </source>
</evidence>
<dbReference type="GO" id="GO:0016758">
    <property type="term" value="F:hexosyltransferase activity"/>
    <property type="evidence" value="ECO:0007669"/>
    <property type="project" value="InterPro"/>
</dbReference>
<keyword evidence="7 11" id="KW-1133">Transmembrane helix</keyword>
<evidence type="ECO:0000256" key="9">
    <source>
        <dbReference type="ARBA" id="ARBA00023136"/>
    </source>
</evidence>
<dbReference type="PANTHER" id="PTHR11214:SF314">
    <property type="entry name" value="HEXOSYLTRANSFERASE"/>
    <property type="match status" value="1"/>
</dbReference>
<dbReference type="Proteomes" id="UP000694845">
    <property type="component" value="Unplaced"/>
</dbReference>
<evidence type="ECO:0000256" key="6">
    <source>
        <dbReference type="ARBA" id="ARBA00022968"/>
    </source>
</evidence>
<sequence length="415" mass="47867">MCLRTYSLMRIFYTIVFVYIFIVGLLVGYSVIAPDARPSSSTLTTAQPTIPGILDLSEETSNKSDIPRKREESPPTYKEKVPNWDNITTVPLFSDEVINPHPFSFTIANRDACFRRNDTGDGIFLVILVKCRLNETYDRQQIRQTWGGVTQVLGQRTLTMFLVGQSTDPATNRKLRDEDNDHHDFIQEDFIDAYHNMTHKTIMGLKWVATFCPQASYVLSIDSDMTLNIYNLVVRLTQMPRTSFAEGNLRVDPRPHRKRESKWYTPYEMYPEPSYAPFLNGACYAMSGDVASSVYRESVHVRFLQWDDVFVGLVMKRLGVEPKLSPLYEQFLAVRVALRHGIGKGLRHNTYKVNEYVIKTWRNIVGKNLREQYETPTYVLALLLFNACFISAVFICCSIYIYTTADWEKTETLRV</sequence>
<comment type="subcellular location">
    <subcellularLocation>
        <location evidence="1 11">Golgi apparatus membrane</location>
        <topology evidence="1 11">Single-pass type II membrane protein</topology>
    </subcellularLocation>
</comment>
<dbReference type="GO" id="GO:0006493">
    <property type="term" value="P:protein O-linked glycosylation"/>
    <property type="evidence" value="ECO:0007669"/>
    <property type="project" value="TreeGrafter"/>
</dbReference>
<keyword evidence="13" id="KW-1185">Reference proteome</keyword>
<evidence type="ECO:0000256" key="4">
    <source>
        <dbReference type="ARBA" id="ARBA00022679"/>
    </source>
</evidence>
<comment type="caution">
    <text evidence="11">Lacks conserved residue(s) required for the propagation of feature annotation.</text>
</comment>
<evidence type="ECO:0000313" key="13">
    <source>
        <dbReference type="Proteomes" id="UP000694845"/>
    </source>
</evidence>
<keyword evidence="8 11" id="KW-0333">Golgi apparatus</keyword>
<dbReference type="GeneID" id="110986926"/>
<evidence type="ECO:0000256" key="11">
    <source>
        <dbReference type="RuleBase" id="RU363063"/>
    </source>
</evidence>
<evidence type="ECO:0000256" key="12">
    <source>
        <dbReference type="SAM" id="MobiDB-lite"/>
    </source>
</evidence>
<dbReference type="GO" id="GO:0000139">
    <property type="term" value="C:Golgi membrane"/>
    <property type="evidence" value="ECO:0007669"/>
    <property type="project" value="UniProtKB-SubCell"/>
</dbReference>
<keyword evidence="3 11" id="KW-0328">Glycosyltransferase</keyword>
<feature type="transmembrane region" description="Helical" evidence="11">
    <location>
        <begin position="378"/>
        <end position="402"/>
    </location>
</feature>
<dbReference type="Pfam" id="PF01762">
    <property type="entry name" value="Galactosyl_T"/>
    <property type="match status" value="1"/>
</dbReference>
<protein>
    <recommendedName>
        <fullName evidence="11">Hexosyltransferase</fullName>
        <ecNumber evidence="11">2.4.1.-</ecNumber>
    </recommendedName>
</protein>
<evidence type="ECO:0000256" key="8">
    <source>
        <dbReference type="ARBA" id="ARBA00023034"/>
    </source>
</evidence>
<dbReference type="Gene3D" id="3.90.550.50">
    <property type="match status" value="1"/>
</dbReference>
<dbReference type="KEGG" id="aplc:110986926"/>
<dbReference type="InterPro" id="IPR002659">
    <property type="entry name" value="Glyco_trans_31"/>
</dbReference>
<comment type="similarity">
    <text evidence="2 11">Belongs to the glycosyltransferase 31 family.</text>
</comment>
<keyword evidence="6" id="KW-0735">Signal-anchor</keyword>
<keyword evidence="5 11" id="KW-0812">Transmembrane</keyword>
<evidence type="ECO:0000256" key="3">
    <source>
        <dbReference type="ARBA" id="ARBA00022676"/>
    </source>
</evidence>
<name>A0A8B7ZIV3_ACAPL</name>
<dbReference type="EC" id="2.4.1.-" evidence="11"/>
<evidence type="ECO:0000256" key="5">
    <source>
        <dbReference type="ARBA" id="ARBA00022692"/>
    </source>
</evidence>
<keyword evidence="10" id="KW-0325">Glycoprotein</keyword>
<dbReference type="AlphaFoldDB" id="A0A8B7ZIV3"/>
<evidence type="ECO:0000256" key="1">
    <source>
        <dbReference type="ARBA" id="ARBA00004323"/>
    </source>
</evidence>
<organism evidence="13 14">
    <name type="scientific">Acanthaster planci</name>
    <name type="common">Crown-of-thorns starfish</name>
    <dbReference type="NCBI Taxonomy" id="133434"/>
    <lineage>
        <taxon>Eukaryota</taxon>
        <taxon>Metazoa</taxon>
        <taxon>Echinodermata</taxon>
        <taxon>Eleutherozoa</taxon>
        <taxon>Asterozoa</taxon>
        <taxon>Asteroidea</taxon>
        <taxon>Valvatacea</taxon>
        <taxon>Valvatida</taxon>
        <taxon>Acanthasteridae</taxon>
        <taxon>Acanthaster</taxon>
    </lineage>
</organism>
<reference evidence="14" key="1">
    <citation type="submission" date="2025-08" db="UniProtKB">
        <authorList>
            <consortium name="RefSeq"/>
        </authorList>
    </citation>
    <scope>IDENTIFICATION</scope>
</reference>
<proteinExistence type="inferred from homology"/>
<evidence type="ECO:0000313" key="14">
    <source>
        <dbReference type="RefSeq" id="XP_022104947.1"/>
    </source>
</evidence>
<evidence type="ECO:0000256" key="2">
    <source>
        <dbReference type="ARBA" id="ARBA00008661"/>
    </source>
</evidence>
<evidence type="ECO:0000256" key="10">
    <source>
        <dbReference type="ARBA" id="ARBA00023180"/>
    </source>
</evidence>
<dbReference type="RefSeq" id="XP_022104947.1">
    <property type="nucleotide sequence ID" value="XM_022249255.1"/>
</dbReference>
<gene>
    <name evidence="14" type="primary">LOC110986926</name>
</gene>
<keyword evidence="9 11" id="KW-0472">Membrane</keyword>
<feature type="transmembrane region" description="Helical" evidence="11">
    <location>
        <begin position="12"/>
        <end position="32"/>
    </location>
</feature>
<dbReference type="PANTHER" id="PTHR11214">
    <property type="entry name" value="BETA-1,3-N-ACETYLGLUCOSAMINYLTRANSFERASE"/>
    <property type="match status" value="1"/>
</dbReference>
<dbReference type="FunFam" id="3.90.550.50:FF:000001">
    <property type="entry name" value="Hexosyltransferase"/>
    <property type="match status" value="1"/>
</dbReference>
<accession>A0A8B7ZIV3</accession>
<dbReference type="OrthoDB" id="2139606at2759"/>